<dbReference type="EMBL" id="JANAKD010000212">
    <property type="protein sequence ID" value="KAJ3496184.1"/>
    <property type="molecule type" value="Genomic_DNA"/>
</dbReference>
<reference evidence="1" key="1">
    <citation type="submission" date="2022-07" db="EMBL/GenBank/DDBJ databases">
        <title>Genome Sequence of Lecanicillium saksenae.</title>
        <authorList>
            <person name="Buettner E."/>
        </authorList>
    </citation>
    <scope>NUCLEOTIDE SEQUENCE</scope>
    <source>
        <strain evidence="1">VT-O1</strain>
    </source>
</reference>
<organism evidence="1 2">
    <name type="scientific">Lecanicillium saksenae</name>
    <dbReference type="NCBI Taxonomy" id="468837"/>
    <lineage>
        <taxon>Eukaryota</taxon>
        <taxon>Fungi</taxon>
        <taxon>Dikarya</taxon>
        <taxon>Ascomycota</taxon>
        <taxon>Pezizomycotina</taxon>
        <taxon>Sordariomycetes</taxon>
        <taxon>Hypocreomycetidae</taxon>
        <taxon>Hypocreales</taxon>
        <taxon>Cordycipitaceae</taxon>
        <taxon>Lecanicillium</taxon>
    </lineage>
</organism>
<evidence type="ECO:0000313" key="2">
    <source>
        <dbReference type="Proteomes" id="UP001148737"/>
    </source>
</evidence>
<dbReference type="Proteomes" id="UP001148737">
    <property type="component" value="Unassembled WGS sequence"/>
</dbReference>
<gene>
    <name evidence="1" type="ORF">NLG97_g2847</name>
</gene>
<proteinExistence type="predicted"/>
<comment type="caution">
    <text evidence="1">The sequence shown here is derived from an EMBL/GenBank/DDBJ whole genome shotgun (WGS) entry which is preliminary data.</text>
</comment>
<sequence>MDPVSLTCSAITLTTFALSASIQLTTALRGLQGHDKRTIALKRELIDLAAVLESLQQTIESNPAIDFDALKSPLHRCGTACKEYGELVARFSKHSGGSKLGNIADWAKQKYLQGDVTDFKDMLAGYKATINIAIANVNIRVAAITPQVLEEYKAMMCDTTQELQQHLREMDERIQVLSNEAAQHGGQDNAEWKAIMEEKMCTQQGLAICAQLSAQIEQLEPTIGAGQSSFHHPKARGFIRSGLSATKASIQTMMDELHSHKNVIERQIQEKASTQPMSEEVAEELRRLQATKDSIHQCIRVVSDADNDTAEIERHNVFEDITLADRSYNFTVSTVGDLVTARRINLTGGSYNIAGQIADESFQKAVEAFAMGGIQPSASNRTPSPPNPDVRKGEQKMEFHSRHGPGMSLLGVRQSTPGRE</sequence>
<name>A0ACC1R2D7_9HYPO</name>
<accession>A0ACC1R2D7</accession>
<protein>
    <submittedName>
        <fullName evidence="1">Uncharacterized protein</fullName>
    </submittedName>
</protein>
<keyword evidence="2" id="KW-1185">Reference proteome</keyword>
<evidence type="ECO:0000313" key="1">
    <source>
        <dbReference type="EMBL" id="KAJ3496184.1"/>
    </source>
</evidence>